<dbReference type="SUPFAM" id="SSF51735">
    <property type="entry name" value="NAD(P)-binding Rossmann-fold domains"/>
    <property type="match status" value="1"/>
</dbReference>
<dbReference type="AlphaFoldDB" id="A0A7R8AFP9"/>
<dbReference type="InterPro" id="IPR055222">
    <property type="entry name" value="PRISE-like_Rossmann-fold"/>
</dbReference>
<dbReference type="GeneID" id="64966909"/>
<dbReference type="RefSeq" id="XP_041549350.1">
    <property type="nucleotide sequence ID" value="XM_041682515.1"/>
</dbReference>
<dbReference type="OrthoDB" id="1731983at2759"/>
<dbReference type="PANTHER" id="PTHR32487:SF29">
    <property type="entry name" value="NAD-DEPENDENT EPIMERASE_DEHYDRATASE DOMAIN-CONTAINING PROTEIN"/>
    <property type="match status" value="1"/>
</dbReference>
<dbReference type="Pfam" id="PF22917">
    <property type="entry name" value="PRISE"/>
    <property type="match status" value="1"/>
</dbReference>
<feature type="domain" description="PRISE-like Rossmann-fold" evidence="1">
    <location>
        <begin position="28"/>
        <end position="307"/>
    </location>
</feature>
<dbReference type="Proteomes" id="UP000661280">
    <property type="component" value="Chromosome 8"/>
</dbReference>
<evidence type="ECO:0000313" key="2">
    <source>
        <dbReference type="EMBL" id="BCS05588.1"/>
    </source>
</evidence>
<accession>A0A7R8AFP9</accession>
<protein>
    <recommendedName>
        <fullName evidence="1">PRISE-like Rossmann-fold domain-containing protein</fullName>
    </recommendedName>
</protein>
<dbReference type="EMBL" id="AP024432">
    <property type="protein sequence ID" value="BCS05588.1"/>
    <property type="molecule type" value="Genomic_DNA"/>
</dbReference>
<reference evidence="2" key="2">
    <citation type="submission" date="2021-02" db="EMBL/GenBank/DDBJ databases">
        <title>Aspergillus luchuensis mut. kawachii IFO 4304 genome sequence.</title>
        <authorList>
            <person name="Mori K."/>
            <person name="Kadooka C."/>
            <person name="Goto M."/>
            <person name="Futagami T."/>
        </authorList>
    </citation>
    <scope>NUCLEOTIDE SEQUENCE</scope>
    <source>
        <strain evidence="2">IFO 4308</strain>
    </source>
</reference>
<sequence>MPTVQQIASKDIYHGLPVFPETTNGLSAIVVGATGISGDHMLRVLCENPGRWSKIYAMSRRPPTGQWQENVTHIPIDLSQSPSDLASLMIERKLKADYIFFFAYIQPKPKEEGGNIWSAANELVAINTGLLSNFLESLVLAKVLPKRILLQLGAKYYGGHQGPISVPQEETDPRIFLEPNFYYSQEDLLKKFCETHGIGWNTTRPSWIPGAVQDAAMNICLPLAIYATVQKHLGRSLDYPSDVQAWETNQSMSSAQLNSYFYEWAILSPNTRNESFNVTDGCAFTFGKFWPKLADRFGIPWTGPSADDHAYVVTEFGHNPPPRGFGPVGKVRARFTFTEWAKENEVQNAWKEISNQYNLVNAALGLADVERVFGFLDMAVLSSWPSHLSMSKSRKAGFFGFVDSTESIFKIFQEFVDLQMIPPLPQI</sequence>
<dbReference type="InterPro" id="IPR036291">
    <property type="entry name" value="NAD(P)-bd_dom_sf"/>
</dbReference>
<proteinExistence type="predicted"/>
<gene>
    <name evidence="2" type="ORF">AKAW2_81389A</name>
</gene>
<reference evidence="2" key="1">
    <citation type="submission" date="2021-01" db="EMBL/GenBank/DDBJ databases">
        <authorList>
            <consortium name="Aspergillus luchuensis mut. kawachii IFO 4304 genome sequencing consortium"/>
            <person name="Kazuki M."/>
            <person name="Futagami T."/>
        </authorList>
    </citation>
    <scope>NUCLEOTIDE SEQUENCE</scope>
    <source>
        <strain evidence="2">IFO 4308</strain>
    </source>
</reference>
<evidence type="ECO:0000259" key="1">
    <source>
        <dbReference type="Pfam" id="PF22917"/>
    </source>
</evidence>
<dbReference type="Gene3D" id="3.40.50.720">
    <property type="entry name" value="NAD(P)-binding Rossmann-like Domain"/>
    <property type="match status" value="1"/>
</dbReference>
<evidence type="ECO:0000313" key="3">
    <source>
        <dbReference type="Proteomes" id="UP000661280"/>
    </source>
</evidence>
<organism evidence="2 3">
    <name type="scientific">Aspergillus kawachii</name>
    <name type="common">White koji mold</name>
    <name type="synonym">Aspergillus awamori var. kawachi</name>
    <dbReference type="NCBI Taxonomy" id="1069201"/>
    <lineage>
        <taxon>Eukaryota</taxon>
        <taxon>Fungi</taxon>
        <taxon>Dikarya</taxon>
        <taxon>Ascomycota</taxon>
        <taxon>Pezizomycotina</taxon>
        <taxon>Eurotiomycetes</taxon>
        <taxon>Eurotiomycetidae</taxon>
        <taxon>Eurotiales</taxon>
        <taxon>Aspergillaceae</taxon>
        <taxon>Aspergillus</taxon>
        <taxon>Aspergillus subgen. Circumdati</taxon>
    </lineage>
</organism>
<dbReference type="PANTHER" id="PTHR32487">
    <property type="entry name" value="3-OXO-DELTA(4,5)-STEROID 5-BETA-REDUCTASE"/>
    <property type="match status" value="1"/>
</dbReference>
<dbReference type="CDD" id="cd08948">
    <property type="entry name" value="5beta-POR_like_SDR_a"/>
    <property type="match status" value="1"/>
</dbReference>
<keyword evidence="3" id="KW-1185">Reference proteome</keyword>
<name>A0A7R8AFP9_ASPKA</name>
<dbReference type="KEGG" id="aluc:AKAW2_81389A"/>